<name>A0A4Y2HSV2_ARAVE</name>
<keyword evidence="2" id="KW-1185">Reference proteome</keyword>
<dbReference type="EMBL" id="BGPR01002144">
    <property type="protein sequence ID" value="GBM68477.1"/>
    <property type="molecule type" value="Genomic_DNA"/>
</dbReference>
<dbReference type="Gene3D" id="3.30.420.10">
    <property type="entry name" value="Ribonuclease H-like superfamily/Ribonuclease H"/>
    <property type="match status" value="1"/>
</dbReference>
<comment type="caution">
    <text evidence="1">The sequence shown here is derived from an EMBL/GenBank/DDBJ whole genome shotgun (WGS) entry which is preliminary data.</text>
</comment>
<proteinExistence type="predicted"/>
<dbReference type="OrthoDB" id="6436901at2759"/>
<evidence type="ECO:0000313" key="2">
    <source>
        <dbReference type="Proteomes" id="UP000499080"/>
    </source>
</evidence>
<dbReference type="InterPro" id="IPR036397">
    <property type="entry name" value="RNaseH_sf"/>
</dbReference>
<dbReference type="Proteomes" id="UP000499080">
    <property type="component" value="Unassembled WGS sequence"/>
</dbReference>
<gene>
    <name evidence="1" type="ORF">AVEN_6446_1</name>
</gene>
<accession>A0A4Y2HSV2</accession>
<sequence>MKIQWLFNPPSALWYGGFWKSIIRCVKELLRKCLGRVYVTYEEMLSFLSDSEATINGRPLTYLSDDPNELEPLTPAHFIQDLKERKNTDLDLIDFQYLLKRLRYLHALRLNLRKRFYKEYLGELAKSRKSASKRKVIFPGESVLDESKSPNRINWLFA</sequence>
<protein>
    <submittedName>
        <fullName evidence="1">Uncharacterized protein</fullName>
    </submittedName>
</protein>
<dbReference type="AlphaFoldDB" id="A0A4Y2HSV2"/>
<organism evidence="1 2">
    <name type="scientific">Araneus ventricosus</name>
    <name type="common">Orbweaver spider</name>
    <name type="synonym">Epeira ventricosa</name>
    <dbReference type="NCBI Taxonomy" id="182803"/>
    <lineage>
        <taxon>Eukaryota</taxon>
        <taxon>Metazoa</taxon>
        <taxon>Ecdysozoa</taxon>
        <taxon>Arthropoda</taxon>
        <taxon>Chelicerata</taxon>
        <taxon>Arachnida</taxon>
        <taxon>Araneae</taxon>
        <taxon>Araneomorphae</taxon>
        <taxon>Entelegynae</taxon>
        <taxon>Araneoidea</taxon>
        <taxon>Araneidae</taxon>
        <taxon>Araneus</taxon>
    </lineage>
</organism>
<dbReference type="PANTHER" id="PTHR47331">
    <property type="entry name" value="PHD-TYPE DOMAIN-CONTAINING PROTEIN"/>
    <property type="match status" value="1"/>
</dbReference>
<reference evidence="1 2" key="1">
    <citation type="journal article" date="2019" name="Sci. Rep.">
        <title>Orb-weaving spider Araneus ventricosus genome elucidates the spidroin gene catalogue.</title>
        <authorList>
            <person name="Kono N."/>
            <person name="Nakamura H."/>
            <person name="Ohtoshi R."/>
            <person name="Moran D.A.P."/>
            <person name="Shinohara A."/>
            <person name="Yoshida Y."/>
            <person name="Fujiwara M."/>
            <person name="Mori M."/>
            <person name="Tomita M."/>
            <person name="Arakawa K."/>
        </authorList>
    </citation>
    <scope>NUCLEOTIDE SEQUENCE [LARGE SCALE GENOMIC DNA]</scope>
</reference>
<evidence type="ECO:0000313" key="1">
    <source>
        <dbReference type="EMBL" id="GBM68477.1"/>
    </source>
</evidence>
<dbReference type="GO" id="GO:0003676">
    <property type="term" value="F:nucleic acid binding"/>
    <property type="evidence" value="ECO:0007669"/>
    <property type="project" value="InterPro"/>
</dbReference>